<evidence type="ECO:0000256" key="12">
    <source>
        <dbReference type="ARBA" id="ARBA00032533"/>
    </source>
</evidence>
<protein>
    <recommendedName>
        <fullName evidence="4">E3 SUMO-protein ligase NSE2</fullName>
    </recommendedName>
    <alternativeName>
        <fullName evidence="11">E3 SUMO-protein transferase NSE2</fullName>
    </alternativeName>
    <alternativeName>
        <fullName evidence="12">Non-structural maintenance of chromosomes element 2 homolog</fullName>
    </alternativeName>
</protein>
<dbReference type="Pfam" id="PF11789">
    <property type="entry name" value="zf-Nse"/>
    <property type="match status" value="1"/>
</dbReference>
<dbReference type="GO" id="GO:0000724">
    <property type="term" value="P:double-strand break repair via homologous recombination"/>
    <property type="evidence" value="ECO:0007669"/>
    <property type="project" value="InterPro"/>
</dbReference>
<dbReference type="EMBL" id="CAJOBE010000721">
    <property type="protein sequence ID" value="CAF3678219.1"/>
    <property type="molecule type" value="Genomic_DNA"/>
</dbReference>
<comment type="subcellular location">
    <subcellularLocation>
        <location evidence="1">Nucleus</location>
    </subcellularLocation>
</comment>
<dbReference type="GO" id="GO:0005634">
    <property type="term" value="C:nucleus"/>
    <property type="evidence" value="ECO:0007669"/>
    <property type="project" value="UniProtKB-SubCell"/>
</dbReference>
<feature type="domain" description="SP-RING-type" evidence="15">
    <location>
        <begin position="194"/>
        <end position="269"/>
    </location>
</feature>
<dbReference type="Proteomes" id="UP000663874">
    <property type="component" value="Unassembled WGS sequence"/>
</dbReference>
<evidence type="ECO:0000256" key="10">
    <source>
        <dbReference type="ARBA" id="ARBA00023242"/>
    </source>
</evidence>
<keyword evidence="7 13" id="KW-0863">Zinc-finger</keyword>
<organism evidence="16 18">
    <name type="scientific">Rotaria sordida</name>
    <dbReference type="NCBI Taxonomy" id="392033"/>
    <lineage>
        <taxon>Eukaryota</taxon>
        <taxon>Metazoa</taxon>
        <taxon>Spiralia</taxon>
        <taxon>Gnathifera</taxon>
        <taxon>Rotifera</taxon>
        <taxon>Eurotatoria</taxon>
        <taxon>Bdelloidea</taxon>
        <taxon>Philodinida</taxon>
        <taxon>Philodinidae</taxon>
        <taxon>Rotaria</taxon>
    </lineage>
</organism>
<evidence type="ECO:0000256" key="7">
    <source>
        <dbReference type="ARBA" id="ARBA00022771"/>
    </source>
</evidence>
<dbReference type="InterPro" id="IPR013083">
    <property type="entry name" value="Znf_RING/FYVE/PHD"/>
</dbReference>
<dbReference type="AlphaFoldDB" id="A0A814RD85"/>
<evidence type="ECO:0000313" key="16">
    <source>
        <dbReference type="EMBL" id="CAF1131894.1"/>
    </source>
</evidence>
<dbReference type="PANTHER" id="PTHR21330:SF1">
    <property type="entry name" value="E3 SUMO-PROTEIN LIGASE NSE2"/>
    <property type="match status" value="1"/>
</dbReference>
<evidence type="ECO:0000259" key="15">
    <source>
        <dbReference type="PROSITE" id="PS51044"/>
    </source>
</evidence>
<keyword evidence="9" id="KW-0862">Zinc</keyword>
<dbReference type="EMBL" id="CAJNOU010001003">
    <property type="protein sequence ID" value="CAF1131894.1"/>
    <property type="molecule type" value="Genomic_DNA"/>
</dbReference>
<dbReference type="Gene3D" id="3.30.40.10">
    <property type="entry name" value="Zinc/RING finger domain, C3HC4 (zinc finger)"/>
    <property type="match status" value="1"/>
</dbReference>
<name>A0A814RD85_9BILA</name>
<dbReference type="PANTHER" id="PTHR21330">
    <property type="entry name" value="E3 SUMO-PROTEIN LIGASE NSE2"/>
    <property type="match status" value="1"/>
</dbReference>
<comment type="similarity">
    <text evidence="3">Belongs to the NSE2 family.</text>
</comment>
<feature type="compositionally biased region" description="Basic and acidic residues" evidence="14">
    <location>
        <begin position="104"/>
        <end position="116"/>
    </location>
</feature>
<feature type="region of interest" description="Disordered" evidence="14">
    <location>
        <begin position="104"/>
        <end position="135"/>
    </location>
</feature>
<evidence type="ECO:0000256" key="5">
    <source>
        <dbReference type="ARBA" id="ARBA00022679"/>
    </source>
</evidence>
<dbReference type="SUPFAM" id="SSF57850">
    <property type="entry name" value="RING/U-box"/>
    <property type="match status" value="1"/>
</dbReference>
<dbReference type="GO" id="GO:0061665">
    <property type="term" value="F:SUMO ligase activity"/>
    <property type="evidence" value="ECO:0007669"/>
    <property type="project" value="TreeGrafter"/>
</dbReference>
<dbReference type="InterPro" id="IPR026846">
    <property type="entry name" value="Nse2(Mms21)"/>
</dbReference>
<dbReference type="GO" id="GO:0008270">
    <property type="term" value="F:zinc ion binding"/>
    <property type="evidence" value="ECO:0007669"/>
    <property type="project" value="UniProtKB-KW"/>
</dbReference>
<dbReference type="UniPathway" id="UPA00886"/>
<dbReference type="InterPro" id="IPR004181">
    <property type="entry name" value="Znf_MIZ"/>
</dbReference>
<dbReference type="GO" id="GO:0016925">
    <property type="term" value="P:protein sumoylation"/>
    <property type="evidence" value="ECO:0007669"/>
    <property type="project" value="UniProtKB-UniPathway"/>
</dbReference>
<evidence type="ECO:0000313" key="17">
    <source>
        <dbReference type="EMBL" id="CAF3678219.1"/>
    </source>
</evidence>
<sequence length="269" mass="30685">MSAKLTTNSTSFVMPTIDNCVLDYTEIDQGLNLWSEIFPLIEKQIVTLTSVAQEMQECSERQKYVDALMKIAVRVNDVEEKATTCIKEGRTQLKKTKFIDKTNDTQEKVRTHRSNENSDDDDESNNEMEIDESQIDEQIEVSALNIENLEKLQNQLNKILIKQPNSNESNIDADNRYADFVECISKIQNNDDDDDDDNDANIVDQVVSNKCPLTQKPFVEPVQNKKCKHKYEKKTVLKYIADKNKAKRPATCPSAGCNNILNEKDLINA</sequence>
<proteinExistence type="inferred from homology"/>
<evidence type="ECO:0000256" key="8">
    <source>
        <dbReference type="ARBA" id="ARBA00022786"/>
    </source>
</evidence>
<evidence type="ECO:0000256" key="11">
    <source>
        <dbReference type="ARBA" id="ARBA00031731"/>
    </source>
</evidence>
<evidence type="ECO:0000256" key="4">
    <source>
        <dbReference type="ARBA" id="ARBA00020923"/>
    </source>
</evidence>
<evidence type="ECO:0000256" key="6">
    <source>
        <dbReference type="ARBA" id="ARBA00022723"/>
    </source>
</evidence>
<dbReference type="GO" id="GO:0030915">
    <property type="term" value="C:Smc5-Smc6 complex"/>
    <property type="evidence" value="ECO:0007669"/>
    <property type="project" value="InterPro"/>
</dbReference>
<keyword evidence="6" id="KW-0479">Metal-binding</keyword>
<gene>
    <name evidence="17" type="ORF">FNK824_LOCUS7663</name>
    <name evidence="16" type="ORF">SEV965_LOCUS17463</name>
</gene>
<keyword evidence="10" id="KW-0539">Nucleus</keyword>
<evidence type="ECO:0000256" key="14">
    <source>
        <dbReference type="SAM" id="MobiDB-lite"/>
    </source>
</evidence>
<keyword evidence="8" id="KW-0833">Ubl conjugation pathway</keyword>
<evidence type="ECO:0000256" key="3">
    <source>
        <dbReference type="ARBA" id="ARBA00008212"/>
    </source>
</evidence>
<keyword evidence="5" id="KW-0808">Transferase</keyword>
<accession>A0A814RD85</accession>
<evidence type="ECO:0000256" key="2">
    <source>
        <dbReference type="ARBA" id="ARBA00004718"/>
    </source>
</evidence>
<evidence type="ECO:0000256" key="9">
    <source>
        <dbReference type="ARBA" id="ARBA00022833"/>
    </source>
</evidence>
<evidence type="ECO:0000256" key="1">
    <source>
        <dbReference type="ARBA" id="ARBA00004123"/>
    </source>
</evidence>
<dbReference type="PROSITE" id="PS51044">
    <property type="entry name" value="ZF_SP_RING"/>
    <property type="match status" value="1"/>
</dbReference>
<comment type="caution">
    <text evidence="16">The sequence shown here is derived from an EMBL/GenBank/DDBJ whole genome shotgun (WGS) entry which is preliminary data.</text>
</comment>
<evidence type="ECO:0000256" key="13">
    <source>
        <dbReference type="PROSITE-ProRule" id="PRU00452"/>
    </source>
</evidence>
<dbReference type="Proteomes" id="UP000663889">
    <property type="component" value="Unassembled WGS sequence"/>
</dbReference>
<comment type="pathway">
    <text evidence="2">Protein modification; protein sumoylation.</text>
</comment>
<feature type="compositionally biased region" description="Acidic residues" evidence="14">
    <location>
        <begin position="117"/>
        <end position="135"/>
    </location>
</feature>
<reference evidence="16" key="1">
    <citation type="submission" date="2021-02" db="EMBL/GenBank/DDBJ databases">
        <authorList>
            <person name="Nowell W R."/>
        </authorList>
    </citation>
    <scope>NUCLEOTIDE SEQUENCE</scope>
</reference>
<evidence type="ECO:0000313" key="18">
    <source>
        <dbReference type="Proteomes" id="UP000663889"/>
    </source>
</evidence>